<accession>A0A8J9V7E2</accession>
<evidence type="ECO:0000313" key="9">
    <source>
        <dbReference type="EMBL" id="CAH1228562.1"/>
    </source>
</evidence>
<dbReference type="PROSITE" id="PS50088">
    <property type="entry name" value="ANK_REPEAT"/>
    <property type="match status" value="2"/>
</dbReference>
<dbReference type="SMART" id="SM00248">
    <property type="entry name" value="ANK"/>
    <property type="match status" value="3"/>
</dbReference>
<dbReference type="Pfam" id="PF01753">
    <property type="entry name" value="zf-MYND"/>
    <property type="match status" value="1"/>
</dbReference>
<dbReference type="PANTHER" id="PTHR24171:SF9">
    <property type="entry name" value="ANKYRIN REPEAT DOMAIN-CONTAINING PROTEIN 39"/>
    <property type="match status" value="1"/>
</dbReference>
<dbReference type="Gene3D" id="6.10.140.2220">
    <property type="match status" value="1"/>
</dbReference>
<dbReference type="Gene3D" id="1.25.40.20">
    <property type="entry name" value="Ankyrin repeat-containing domain"/>
    <property type="match status" value="2"/>
</dbReference>
<protein>
    <submittedName>
        <fullName evidence="9">TNKS protein</fullName>
    </submittedName>
</protein>
<keyword evidence="10" id="KW-1185">Reference proteome</keyword>
<keyword evidence="5 6" id="KW-0040">ANK repeat</keyword>
<evidence type="ECO:0000256" key="7">
    <source>
        <dbReference type="PROSITE-ProRule" id="PRU00134"/>
    </source>
</evidence>
<dbReference type="PROSITE" id="PS50297">
    <property type="entry name" value="ANK_REP_REGION"/>
    <property type="match status" value="2"/>
</dbReference>
<dbReference type="SUPFAM" id="SSF48403">
    <property type="entry name" value="Ankyrin repeat"/>
    <property type="match status" value="1"/>
</dbReference>
<dbReference type="AlphaFoldDB" id="A0A8J9V7E2"/>
<gene>
    <name evidence="9" type="primary">TNKS</name>
    <name evidence="9" type="ORF">BLAG_LOCUS684</name>
</gene>
<evidence type="ECO:0000256" key="2">
    <source>
        <dbReference type="ARBA" id="ARBA00022737"/>
    </source>
</evidence>
<evidence type="ECO:0000256" key="1">
    <source>
        <dbReference type="ARBA" id="ARBA00022723"/>
    </source>
</evidence>
<name>A0A8J9V7E2_BRALA</name>
<keyword evidence="4" id="KW-0862">Zinc</keyword>
<evidence type="ECO:0000313" key="10">
    <source>
        <dbReference type="Proteomes" id="UP000838412"/>
    </source>
</evidence>
<dbReference type="Proteomes" id="UP000838412">
    <property type="component" value="Chromosome 1"/>
</dbReference>
<dbReference type="PANTHER" id="PTHR24171">
    <property type="entry name" value="ANKYRIN REPEAT DOMAIN-CONTAINING PROTEIN 39-RELATED"/>
    <property type="match status" value="1"/>
</dbReference>
<dbReference type="OrthoDB" id="10064357at2759"/>
<dbReference type="GO" id="GO:0008270">
    <property type="term" value="F:zinc ion binding"/>
    <property type="evidence" value="ECO:0007669"/>
    <property type="project" value="UniProtKB-KW"/>
</dbReference>
<evidence type="ECO:0000256" key="5">
    <source>
        <dbReference type="ARBA" id="ARBA00023043"/>
    </source>
</evidence>
<organism evidence="9 10">
    <name type="scientific">Branchiostoma lanceolatum</name>
    <name type="common">Common lancelet</name>
    <name type="synonym">Amphioxus lanceolatum</name>
    <dbReference type="NCBI Taxonomy" id="7740"/>
    <lineage>
        <taxon>Eukaryota</taxon>
        <taxon>Metazoa</taxon>
        <taxon>Chordata</taxon>
        <taxon>Cephalochordata</taxon>
        <taxon>Leptocardii</taxon>
        <taxon>Amphioxiformes</taxon>
        <taxon>Branchiostomatidae</taxon>
        <taxon>Branchiostoma</taxon>
    </lineage>
</organism>
<dbReference type="InterPro" id="IPR002893">
    <property type="entry name" value="Znf_MYND"/>
</dbReference>
<feature type="repeat" description="ANK" evidence="6">
    <location>
        <begin position="64"/>
        <end position="96"/>
    </location>
</feature>
<sequence length="389" mass="43266">MAEKQKLIEQMESGEQKAGITTPANPTTDLAMMAACPDTFDLFKDYVTMGVEVGMVDLEEKDECGMTALHWAVVYERLDSVRLLIQKGAVVDQKDMLGFTPLFYCTGRKPNVDVARILIEEGKADVNARTNTLSTPLHGAALQGNHDCLKLLLKHGADPNIHDEEGTSSLDLCRNDDTTKALLYKHSSHKESAKEKAGACCSWCNSPGTSLKRCARCHVKFYCSKECQAKDWKEGGHKHECKGYVVAVPIEQAIPGGYITTLSNVRTAQRPTFSIHMNSSDTAASNISRNQKYLKKKQFIVKVQAPIGGHDTQEAIMVYNEDKSAHGMILSSQPGELCRWCLHSYADIRRKVESEGWMNCKAFFWAELSDKVEGGVNVFHGKCAPWQQW</sequence>
<evidence type="ECO:0000256" key="4">
    <source>
        <dbReference type="ARBA" id="ARBA00022833"/>
    </source>
</evidence>
<reference evidence="9" key="1">
    <citation type="submission" date="2022-01" db="EMBL/GenBank/DDBJ databases">
        <authorList>
            <person name="Braso-Vives M."/>
        </authorList>
    </citation>
    <scope>NUCLEOTIDE SEQUENCE</scope>
</reference>
<keyword evidence="1" id="KW-0479">Metal-binding</keyword>
<evidence type="ECO:0000259" key="8">
    <source>
        <dbReference type="PROSITE" id="PS50865"/>
    </source>
</evidence>
<dbReference type="PROSITE" id="PS50865">
    <property type="entry name" value="ZF_MYND_2"/>
    <property type="match status" value="1"/>
</dbReference>
<evidence type="ECO:0000256" key="3">
    <source>
        <dbReference type="ARBA" id="ARBA00022771"/>
    </source>
</evidence>
<dbReference type="Pfam" id="PF12796">
    <property type="entry name" value="Ank_2"/>
    <property type="match status" value="1"/>
</dbReference>
<dbReference type="InterPro" id="IPR002110">
    <property type="entry name" value="Ankyrin_rpt"/>
</dbReference>
<proteinExistence type="predicted"/>
<feature type="domain" description="MYND-type" evidence="8">
    <location>
        <begin position="201"/>
        <end position="241"/>
    </location>
</feature>
<feature type="repeat" description="ANK" evidence="6">
    <location>
        <begin position="132"/>
        <end position="164"/>
    </location>
</feature>
<dbReference type="EMBL" id="OV696686">
    <property type="protein sequence ID" value="CAH1228562.1"/>
    <property type="molecule type" value="Genomic_DNA"/>
</dbReference>
<dbReference type="SUPFAM" id="SSF144232">
    <property type="entry name" value="HIT/MYND zinc finger-like"/>
    <property type="match status" value="1"/>
</dbReference>
<keyword evidence="3 7" id="KW-0863">Zinc-finger</keyword>
<evidence type="ECO:0000256" key="6">
    <source>
        <dbReference type="PROSITE-ProRule" id="PRU00023"/>
    </source>
</evidence>
<dbReference type="InterPro" id="IPR036770">
    <property type="entry name" value="Ankyrin_rpt-contain_sf"/>
</dbReference>
<dbReference type="Pfam" id="PF00023">
    <property type="entry name" value="Ank"/>
    <property type="match status" value="1"/>
</dbReference>
<keyword evidence="2" id="KW-0677">Repeat</keyword>